<comment type="caution">
    <text evidence="3">The sequence shown here is derived from an EMBL/GenBank/DDBJ whole genome shotgun (WGS) entry which is preliminary data.</text>
</comment>
<evidence type="ECO:0000256" key="1">
    <source>
        <dbReference type="ARBA" id="ARBA00022737"/>
    </source>
</evidence>
<dbReference type="EMBL" id="JABBWG010000011">
    <property type="protein sequence ID" value="KAG1818417.1"/>
    <property type="molecule type" value="Genomic_DNA"/>
</dbReference>
<dbReference type="AlphaFoldDB" id="A0A9P7JEV0"/>
<dbReference type="PANTHER" id="PTHR19211">
    <property type="entry name" value="ATP-BINDING TRANSPORT PROTEIN-RELATED"/>
    <property type="match status" value="1"/>
</dbReference>
<evidence type="ECO:0000313" key="4">
    <source>
        <dbReference type="Proteomes" id="UP000807769"/>
    </source>
</evidence>
<dbReference type="InterPro" id="IPR027417">
    <property type="entry name" value="P-loop_NTPase"/>
</dbReference>
<keyword evidence="4" id="KW-1185">Reference proteome</keyword>
<accession>A0A9P7JEV0</accession>
<dbReference type="Gene3D" id="3.40.50.300">
    <property type="entry name" value="P-loop containing nucleotide triphosphate hydrolases"/>
    <property type="match status" value="1"/>
</dbReference>
<evidence type="ECO:0000256" key="2">
    <source>
        <dbReference type="SAM" id="MobiDB-lite"/>
    </source>
</evidence>
<protein>
    <submittedName>
        <fullName evidence="3">Uncharacterized protein</fullName>
    </submittedName>
</protein>
<dbReference type="Proteomes" id="UP000807769">
    <property type="component" value="Unassembled WGS sequence"/>
</dbReference>
<evidence type="ECO:0000313" key="3">
    <source>
        <dbReference type="EMBL" id="KAG1818417.1"/>
    </source>
</evidence>
<feature type="compositionally biased region" description="Basic residues" evidence="2">
    <location>
        <begin position="212"/>
        <end position="224"/>
    </location>
</feature>
<proteinExistence type="predicted"/>
<dbReference type="InterPro" id="IPR050611">
    <property type="entry name" value="ABCF"/>
</dbReference>
<dbReference type="GeneID" id="64635553"/>
<dbReference type="SUPFAM" id="SSF52540">
    <property type="entry name" value="P-loop containing nucleoside triphosphate hydrolases"/>
    <property type="match status" value="1"/>
</dbReference>
<keyword evidence="1" id="KW-0677">Repeat</keyword>
<name>A0A9P7JEV0_9AGAM</name>
<feature type="region of interest" description="Disordered" evidence="2">
    <location>
        <begin position="207"/>
        <end position="226"/>
    </location>
</feature>
<gene>
    <name evidence="3" type="ORF">BJ212DRAFT_1496529</name>
</gene>
<sequence length="280" mass="31686">MSIVMEDADPAIGMQRECLFQMLKGRDIKIDSYMLSFHGRLLIIEGAETSINYGQHYGLLGENESGKIDIYLLRGETEPSDVNAVDFIVASAREKVAKLEKRIEDLSIADDVDDAALEASWLQTGFHPTKDRSGGWRMHPTNHLDLGAVVWLEEYLSTYNDVLVITSHLQGFIISVCANVMDLTTKNKLVYYAGNHTTCVRTKQKNEVNPTVRRKKQPTSKAKSKQNITNKMEVVGLVEKVEMPRPLRFHFEGIRKLPPIIAFDEVAFSYSGNPEDYLYK</sequence>
<reference evidence="3" key="1">
    <citation type="journal article" date="2020" name="New Phytol.">
        <title>Comparative genomics reveals dynamic genome evolution in host specialist ectomycorrhizal fungi.</title>
        <authorList>
            <person name="Lofgren L.A."/>
            <person name="Nguyen N.H."/>
            <person name="Vilgalys R."/>
            <person name="Ruytinx J."/>
            <person name="Liao H.L."/>
            <person name="Branco S."/>
            <person name="Kuo A."/>
            <person name="LaButti K."/>
            <person name="Lipzen A."/>
            <person name="Andreopoulos W."/>
            <person name="Pangilinan J."/>
            <person name="Riley R."/>
            <person name="Hundley H."/>
            <person name="Na H."/>
            <person name="Barry K."/>
            <person name="Grigoriev I.V."/>
            <person name="Stajich J.E."/>
            <person name="Kennedy P.G."/>
        </authorList>
    </citation>
    <scope>NUCLEOTIDE SEQUENCE</scope>
    <source>
        <strain evidence="3">MN1</strain>
    </source>
</reference>
<organism evidence="3 4">
    <name type="scientific">Suillus subaureus</name>
    <dbReference type="NCBI Taxonomy" id="48587"/>
    <lineage>
        <taxon>Eukaryota</taxon>
        <taxon>Fungi</taxon>
        <taxon>Dikarya</taxon>
        <taxon>Basidiomycota</taxon>
        <taxon>Agaricomycotina</taxon>
        <taxon>Agaricomycetes</taxon>
        <taxon>Agaricomycetidae</taxon>
        <taxon>Boletales</taxon>
        <taxon>Suillineae</taxon>
        <taxon>Suillaceae</taxon>
        <taxon>Suillus</taxon>
    </lineage>
</organism>
<dbReference type="OrthoDB" id="3260351at2759"/>
<dbReference type="GO" id="GO:0005524">
    <property type="term" value="F:ATP binding"/>
    <property type="evidence" value="ECO:0007669"/>
    <property type="project" value="TreeGrafter"/>
</dbReference>
<dbReference type="RefSeq" id="XP_041194289.1">
    <property type="nucleotide sequence ID" value="XM_041341537.1"/>
</dbReference>
<dbReference type="PANTHER" id="PTHR19211:SF15">
    <property type="entry name" value="ATP-BINDING CASSETTE SUB-FAMILY F MEMBER 2"/>
    <property type="match status" value="1"/>
</dbReference>